<dbReference type="OrthoDB" id="9812134at2"/>
<evidence type="ECO:0000259" key="6">
    <source>
        <dbReference type="PROSITE" id="PS50977"/>
    </source>
</evidence>
<keyword evidence="2" id="KW-0805">Transcription regulation</keyword>
<dbReference type="Proteomes" id="UP000005139">
    <property type="component" value="Unassembled WGS sequence"/>
</dbReference>
<dbReference type="InterPro" id="IPR009057">
    <property type="entry name" value="Homeodomain-like_sf"/>
</dbReference>
<dbReference type="AlphaFoldDB" id="A1HLV4"/>
<sequence precursor="true">MKERILAAAAQEMNERGVKFTVDAVAARLGISKKTLYQYYPSKDALIAAIIDAALADMVAQKEQILASAEPFPRLLAAVLTVRPKLFGKINDWVMEDIKKFRPQEWQKIERYRREHTAVVMNLLEAGKREGFIRPIHSRVAAQMLLGAVGELLDYRFLAENNLSLSEALDAVTDVFLNGVLTKAGESDNQ</sequence>
<dbReference type="InterPro" id="IPR050109">
    <property type="entry name" value="HTH-type_TetR-like_transc_reg"/>
</dbReference>
<dbReference type="eggNOG" id="COG1309">
    <property type="taxonomic scope" value="Bacteria"/>
</dbReference>
<dbReference type="PANTHER" id="PTHR30055">
    <property type="entry name" value="HTH-TYPE TRANSCRIPTIONAL REGULATOR RUTR"/>
    <property type="match status" value="1"/>
</dbReference>
<protein>
    <submittedName>
        <fullName evidence="7">Transcriptional regulator, TetR family</fullName>
    </submittedName>
</protein>
<evidence type="ECO:0000313" key="8">
    <source>
        <dbReference type="Proteomes" id="UP000005139"/>
    </source>
</evidence>
<evidence type="ECO:0000313" key="7">
    <source>
        <dbReference type="EMBL" id="EAX48808.1"/>
    </source>
</evidence>
<organism evidence="7 8">
    <name type="scientific">Thermosinus carboxydivorans Nor1</name>
    <dbReference type="NCBI Taxonomy" id="401526"/>
    <lineage>
        <taxon>Bacteria</taxon>
        <taxon>Bacillati</taxon>
        <taxon>Bacillota</taxon>
        <taxon>Negativicutes</taxon>
        <taxon>Selenomonadales</taxon>
        <taxon>Sporomusaceae</taxon>
        <taxon>Thermosinus</taxon>
    </lineage>
</organism>
<reference evidence="7 8" key="1">
    <citation type="submission" date="2007-01" db="EMBL/GenBank/DDBJ databases">
        <title>Annotation of the draft genome assembly of Thermosinus carboxydivorans Nor1.</title>
        <authorList>
            <consortium name="US DOE Joint Genome Institute (JGI-ORNL)"/>
            <person name="Larimer F."/>
            <person name="Land M."/>
            <person name="Hauser L."/>
        </authorList>
    </citation>
    <scope>NUCLEOTIDE SEQUENCE [LARGE SCALE GENOMIC DNA]</scope>
    <source>
        <strain evidence="7 8">Nor1</strain>
    </source>
</reference>
<evidence type="ECO:0000256" key="1">
    <source>
        <dbReference type="ARBA" id="ARBA00022491"/>
    </source>
</evidence>
<dbReference type="SUPFAM" id="SSF46689">
    <property type="entry name" value="Homeodomain-like"/>
    <property type="match status" value="1"/>
</dbReference>
<proteinExistence type="predicted"/>
<keyword evidence="4" id="KW-0804">Transcription</keyword>
<dbReference type="PANTHER" id="PTHR30055:SF175">
    <property type="entry name" value="HTH-TYPE TRANSCRIPTIONAL REPRESSOR KSTR2"/>
    <property type="match status" value="1"/>
</dbReference>
<dbReference type="Gene3D" id="1.10.357.10">
    <property type="entry name" value="Tetracycline Repressor, domain 2"/>
    <property type="match status" value="1"/>
</dbReference>
<evidence type="ECO:0000256" key="2">
    <source>
        <dbReference type="ARBA" id="ARBA00023015"/>
    </source>
</evidence>
<dbReference type="SUPFAM" id="SSF48498">
    <property type="entry name" value="Tetracyclin repressor-like, C-terminal domain"/>
    <property type="match status" value="1"/>
</dbReference>
<evidence type="ECO:0000256" key="5">
    <source>
        <dbReference type="PROSITE-ProRule" id="PRU00335"/>
    </source>
</evidence>
<gene>
    <name evidence="7" type="ORF">TcarDRAFT_2497</name>
</gene>
<dbReference type="RefSeq" id="WP_007288015.1">
    <property type="nucleotide sequence ID" value="NZ_AAWL01000001.1"/>
</dbReference>
<keyword evidence="1" id="KW-0678">Repressor</keyword>
<dbReference type="Gene3D" id="1.10.10.60">
    <property type="entry name" value="Homeodomain-like"/>
    <property type="match status" value="1"/>
</dbReference>
<dbReference type="GO" id="GO:0003700">
    <property type="term" value="F:DNA-binding transcription factor activity"/>
    <property type="evidence" value="ECO:0007669"/>
    <property type="project" value="TreeGrafter"/>
</dbReference>
<evidence type="ECO:0000256" key="3">
    <source>
        <dbReference type="ARBA" id="ARBA00023125"/>
    </source>
</evidence>
<accession>A1HLV4</accession>
<reference evidence="7 8" key="2">
    <citation type="submission" date="2007-01" db="EMBL/GenBank/DDBJ databases">
        <title>Sequencing of the draft genome and assembly of Thermosinus carboxydivorans Nor1.</title>
        <authorList>
            <consortium name="US DOE Joint Genome Institute (JGI-PGF)"/>
            <person name="Copeland A."/>
            <person name="Lucas S."/>
            <person name="Lapidus A."/>
            <person name="Barry K."/>
            <person name="Glavina del Rio T."/>
            <person name="Dalin E."/>
            <person name="Tice H."/>
            <person name="Bruce D."/>
            <person name="Pitluck S."/>
            <person name="Richardson P."/>
        </authorList>
    </citation>
    <scope>NUCLEOTIDE SEQUENCE [LARGE SCALE GENOMIC DNA]</scope>
    <source>
        <strain evidence="7 8">Nor1</strain>
    </source>
</reference>
<dbReference type="PRINTS" id="PR00455">
    <property type="entry name" value="HTHTETR"/>
</dbReference>
<dbReference type="PROSITE" id="PS50977">
    <property type="entry name" value="HTH_TETR_2"/>
    <property type="match status" value="1"/>
</dbReference>
<name>A1HLV4_9FIRM</name>
<keyword evidence="3 5" id="KW-0238">DNA-binding</keyword>
<comment type="caution">
    <text evidence="7">The sequence shown here is derived from an EMBL/GenBank/DDBJ whole genome shotgun (WGS) entry which is preliminary data.</text>
</comment>
<dbReference type="Pfam" id="PF00440">
    <property type="entry name" value="TetR_N"/>
    <property type="match status" value="1"/>
</dbReference>
<keyword evidence="8" id="KW-1185">Reference proteome</keyword>
<dbReference type="GO" id="GO:0000976">
    <property type="term" value="F:transcription cis-regulatory region binding"/>
    <property type="evidence" value="ECO:0007669"/>
    <property type="project" value="TreeGrafter"/>
</dbReference>
<dbReference type="InterPro" id="IPR001647">
    <property type="entry name" value="HTH_TetR"/>
</dbReference>
<feature type="domain" description="HTH tetR-type" evidence="6">
    <location>
        <begin position="1"/>
        <end position="58"/>
    </location>
</feature>
<evidence type="ECO:0000256" key="4">
    <source>
        <dbReference type="ARBA" id="ARBA00023163"/>
    </source>
</evidence>
<dbReference type="EMBL" id="AAWL01000001">
    <property type="protein sequence ID" value="EAX48808.1"/>
    <property type="molecule type" value="Genomic_DNA"/>
</dbReference>
<dbReference type="InterPro" id="IPR036271">
    <property type="entry name" value="Tet_transcr_reg_TetR-rel_C_sf"/>
</dbReference>
<feature type="DNA-binding region" description="H-T-H motif" evidence="5">
    <location>
        <begin position="21"/>
        <end position="40"/>
    </location>
</feature>